<proteinExistence type="predicted"/>
<evidence type="ECO:0008006" key="5">
    <source>
        <dbReference type="Google" id="ProtNLM"/>
    </source>
</evidence>
<accession>A0ABV4CMI6</accession>
<protein>
    <recommendedName>
        <fullName evidence="5">Secreted protein</fullName>
    </recommendedName>
</protein>
<name>A0ABV4CMI6_9PSEU</name>
<dbReference type="Proteomes" id="UP001564626">
    <property type="component" value="Unassembled WGS sequence"/>
</dbReference>
<dbReference type="EMBL" id="JBGEHV010000041">
    <property type="protein sequence ID" value="MEY8041718.1"/>
    <property type="molecule type" value="Genomic_DNA"/>
</dbReference>
<feature type="region of interest" description="Disordered" evidence="1">
    <location>
        <begin position="27"/>
        <end position="58"/>
    </location>
</feature>
<evidence type="ECO:0000256" key="2">
    <source>
        <dbReference type="SAM" id="SignalP"/>
    </source>
</evidence>
<comment type="caution">
    <text evidence="3">The sequence shown here is derived from an EMBL/GenBank/DDBJ whole genome shotgun (WGS) entry which is preliminary data.</text>
</comment>
<evidence type="ECO:0000256" key="1">
    <source>
        <dbReference type="SAM" id="MobiDB-lite"/>
    </source>
</evidence>
<keyword evidence="4" id="KW-1185">Reference proteome</keyword>
<organism evidence="3 4">
    <name type="scientific">Saccharopolyspora cebuensis</name>
    <dbReference type="NCBI Taxonomy" id="418759"/>
    <lineage>
        <taxon>Bacteria</taxon>
        <taxon>Bacillati</taxon>
        <taxon>Actinomycetota</taxon>
        <taxon>Actinomycetes</taxon>
        <taxon>Pseudonocardiales</taxon>
        <taxon>Pseudonocardiaceae</taxon>
        <taxon>Saccharopolyspora</taxon>
    </lineage>
</organism>
<sequence length="127" mass="14123">MCGKAWQTVRAGSFLLFVVLLAVAGPLDAPPDAKASRVVPSEVKSETSEHREGEKLRERLPGATVHRRCLIRHEDRGRVVPWTPECATLRTGCRCASGAPPDRGWLSRSDEFRSERHSPAALQVFRH</sequence>
<feature type="compositionally biased region" description="Basic and acidic residues" evidence="1">
    <location>
        <begin position="43"/>
        <end position="58"/>
    </location>
</feature>
<reference evidence="3 4" key="1">
    <citation type="submission" date="2024-08" db="EMBL/GenBank/DDBJ databases">
        <title>Genome mining of Saccharopolyspora cebuensis PGLac3 from Nigerian medicinal plant.</title>
        <authorList>
            <person name="Ezeobiora C.E."/>
            <person name="Igbokwe N.H."/>
            <person name="Amin D.H."/>
            <person name="Mendie U.E."/>
        </authorList>
    </citation>
    <scope>NUCLEOTIDE SEQUENCE [LARGE SCALE GENOMIC DNA]</scope>
    <source>
        <strain evidence="3 4">PGLac3</strain>
    </source>
</reference>
<dbReference type="RefSeq" id="WP_345362266.1">
    <property type="nucleotide sequence ID" value="NZ_BAABII010000006.1"/>
</dbReference>
<evidence type="ECO:0000313" key="3">
    <source>
        <dbReference type="EMBL" id="MEY8041718.1"/>
    </source>
</evidence>
<feature type="chain" id="PRO_5045257383" description="Secreted protein" evidence="2">
    <location>
        <begin position="25"/>
        <end position="127"/>
    </location>
</feature>
<evidence type="ECO:0000313" key="4">
    <source>
        <dbReference type="Proteomes" id="UP001564626"/>
    </source>
</evidence>
<gene>
    <name evidence="3" type="ORF">AB8O55_20100</name>
</gene>
<feature type="signal peptide" evidence="2">
    <location>
        <begin position="1"/>
        <end position="24"/>
    </location>
</feature>
<keyword evidence="2" id="KW-0732">Signal</keyword>